<comment type="caution">
    <text evidence="1">The sequence shown here is derived from an EMBL/GenBank/DDBJ whole genome shotgun (WGS) entry which is preliminary data.</text>
</comment>
<dbReference type="RefSeq" id="WP_023494658.1">
    <property type="nucleotide sequence ID" value="NZ_AYLO01000059.1"/>
</dbReference>
<dbReference type="PATRIC" id="fig|1116472.3.peg.1895"/>
<sequence>MSLNYTEEELNLLANTPHIIGAAMAFVGNSGMFGTGKEMFVNAQAVMAGVKDYPDNALIQAILPNVQGGASVAMGKMKKVRDWGVERFKAKGVDSAQKFQAQMVEDCKEVNALLEAKASPQEATEYKQWAMSIAEKVAMAATEGGFLGFGGERFSANEKQLFSQIESAMGTQSLQA</sequence>
<dbReference type="Proteomes" id="UP000017842">
    <property type="component" value="Unassembled WGS sequence"/>
</dbReference>
<name>V5C1F3_9GAMM</name>
<evidence type="ECO:0000313" key="1">
    <source>
        <dbReference type="EMBL" id="ESS72307.1"/>
    </source>
</evidence>
<reference evidence="1 2" key="1">
    <citation type="journal article" date="2013" name="Genome Announc.">
        <title>Draft Genome Sequence of the Methanotrophic Gammaproteobacterium Methyloglobulus morosus DSM 22980 Strain KoM1.</title>
        <authorList>
            <person name="Poehlein A."/>
            <person name="Deutzmann J.S."/>
            <person name="Daniel R."/>
            <person name="Simeonova D.D."/>
        </authorList>
    </citation>
    <scope>NUCLEOTIDE SEQUENCE [LARGE SCALE GENOMIC DNA]</scope>
    <source>
        <strain evidence="1 2">KoM1</strain>
    </source>
</reference>
<accession>V5C1F3</accession>
<dbReference type="EMBL" id="AYLO01000059">
    <property type="protein sequence ID" value="ESS72307.1"/>
    <property type="molecule type" value="Genomic_DNA"/>
</dbReference>
<protein>
    <submittedName>
        <fullName evidence="1">Uncharacterized protein</fullName>
    </submittedName>
</protein>
<keyword evidence="2" id="KW-1185">Reference proteome</keyword>
<dbReference type="STRING" id="1116472.MGMO_61c00180"/>
<organism evidence="1 2">
    <name type="scientific">Methyloglobulus morosus KoM1</name>
    <dbReference type="NCBI Taxonomy" id="1116472"/>
    <lineage>
        <taxon>Bacteria</taxon>
        <taxon>Pseudomonadati</taxon>
        <taxon>Pseudomonadota</taxon>
        <taxon>Gammaproteobacteria</taxon>
        <taxon>Methylococcales</taxon>
        <taxon>Methylococcaceae</taxon>
        <taxon>Methyloglobulus</taxon>
    </lineage>
</organism>
<gene>
    <name evidence="1" type="ORF">MGMO_61c00180</name>
</gene>
<dbReference type="eggNOG" id="ENOG50334J9">
    <property type="taxonomic scope" value="Bacteria"/>
</dbReference>
<evidence type="ECO:0000313" key="2">
    <source>
        <dbReference type="Proteomes" id="UP000017842"/>
    </source>
</evidence>
<proteinExistence type="predicted"/>
<dbReference type="OrthoDB" id="159745at2"/>
<dbReference type="AlphaFoldDB" id="V5C1F3"/>